<protein>
    <submittedName>
        <fullName evidence="2">Uncharacterized protein</fullName>
    </submittedName>
</protein>
<dbReference type="OrthoDB" id="10062838at2759"/>
<proteinExistence type="predicted"/>
<name>A0A2G9U0H9_TELCI</name>
<feature type="transmembrane region" description="Helical" evidence="1">
    <location>
        <begin position="20"/>
        <end position="40"/>
    </location>
</feature>
<dbReference type="AlphaFoldDB" id="A0A2G9U0H9"/>
<evidence type="ECO:0000313" key="2">
    <source>
        <dbReference type="EMBL" id="PIO63202.1"/>
    </source>
</evidence>
<keyword evidence="3" id="KW-1185">Reference proteome</keyword>
<organism evidence="2 3">
    <name type="scientific">Teladorsagia circumcincta</name>
    <name type="common">Brown stomach worm</name>
    <name type="synonym">Ostertagia circumcincta</name>
    <dbReference type="NCBI Taxonomy" id="45464"/>
    <lineage>
        <taxon>Eukaryota</taxon>
        <taxon>Metazoa</taxon>
        <taxon>Ecdysozoa</taxon>
        <taxon>Nematoda</taxon>
        <taxon>Chromadorea</taxon>
        <taxon>Rhabditida</taxon>
        <taxon>Rhabditina</taxon>
        <taxon>Rhabditomorpha</taxon>
        <taxon>Strongyloidea</taxon>
        <taxon>Trichostrongylidae</taxon>
        <taxon>Teladorsagia</taxon>
    </lineage>
</organism>
<dbReference type="EMBL" id="KZ351172">
    <property type="protein sequence ID" value="PIO63202.1"/>
    <property type="molecule type" value="Genomic_DNA"/>
</dbReference>
<accession>A0A2G9U0H9</accession>
<keyword evidence="1" id="KW-0812">Transmembrane</keyword>
<evidence type="ECO:0000256" key="1">
    <source>
        <dbReference type="SAM" id="Phobius"/>
    </source>
</evidence>
<sequence>MIYSVIDVLFRHVNLTTNFIVGTALIMASFVLIVFPYELLFRRRKSTQSVGTDDITQEIHELPDHLRQVFADGRPAVKPEARYGSVELRATPA</sequence>
<keyword evidence="1" id="KW-1133">Transmembrane helix</keyword>
<gene>
    <name evidence="2" type="ORF">TELCIR_15210</name>
</gene>
<reference evidence="2 3" key="1">
    <citation type="submission" date="2015-09" db="EMBL/GenBank/DDBJ databases">
        <title>Draft genome of the parasitic nematode Teladorsagia circumcincta isolate WARC Sus (inbred).</title>
        <authorList>
            <person name="Mitreva M."/>
        </authorList>
    </citation>
    <scope>NUCLEOTIDE SEQUENCE [LARGE SCALE GENOMIC DNA]</scope>
    <source>
        <strain evidence="2 3">S</strain>
    </source>
</reference>
<keyword evidence="1" id="KW-0472">Membrane</keyword>
<evidence type="ECO:0000313" key="3">
    <source>
        <dbReference type="Proteomes" id="UP000230423"/>
    </source>
</evidence>
<dbReference type="Proteomes" id="UP000230423">
    <property type="component" value="Unassembled WGS sequence"/>
</dbReference>